<dbReference type="EMBL" id="AP018005">
    <property type="protein sequence ID" value="BBB15392.1"/>
    <property type="molecule type" value="Genomic_DNA"/>
</dbReference>
<proteinExistence type="predicted"/>
<dbReference type="KEGG" id="rvi:RVIR1_09120"/>
<evidence type="ECO:0000313" key="2">
    <source>
        <dbReference type="Proteomes" id="UP000282483"/>
    </source>
</evidence>
<evidence type="ECO:0000313" key="1">
    <source>
        <dbReference type="EMBL" id="BBB15392.1"/>
    </source>
</evidence>
<dbReference type="Proteomes" id="UP000282483">
    <property type="component" value="Chromosome"/>
</dbReference>
<dbReference type="RefSeq" id="WP_126322850.1">
    <property type="nucleotide sequence ID" value="NZ_AP018005.1"/>
</dbReference>
<keyword evidence="2" id="KW-1185">Reference proteome</keyword>
<name>A0A2Z5V4N5_9COXI</name>
<sequence>MAVLSFCIPVAVLTLLGSAIGWSIATVINNIHTHRHTVKTEKRLNNLMDEINLLLEIKSKETQQVAGCSKSGFFSVKENNSAVALGECCTRAHFF</sequence>
<gene>
    <name evidence="1" type="ORF">RVIR1_09120</name>
</gene>
<dbReference type="AlphaFoldDB" id="A0A2Z5V4N5"/>
<organism evidence="1 2">
    <name type="scientific">Candidatus Rickettsiella viridis</name>
    <dbReference type="NCBI Taxonomy" id="676208"/>
    <lineage>
        <taxon>Bacteria</taxon>
        <taxon>Pseudomonadati</taxon>
        <taxon>Pseudomonadota</taxon>
        <taxon>Gammaproteobacteria</taxon>
        <taxon>Legionellales</taxon>
        <taxon>Coxiellaceae</taxon>
        <taxon>Rickettsiella</taxon>
    </lineage>
</organism>
<accession>A0A2Z5V4N5</accession>
<protein>
    <submittedName>
        <fullName evidence="1">Uncharacterized protein</fullName>
    </submittedName>
</protein>
<reference evidence="1 2" key="1">
    <citation type="submission" date="2017-03" db="EMBL/GenBank/DDBJ databases">
        <title>The genome sequence of Candidatus Rickettsiella viridis.</title>
        <authorList>
            <person name="Nikoh N."/>
            <person name="Tsuchida T."/>
            <person name="Yamaguchi K."/>
            <person name="Maeda T."/>
            <person name="Shigenobu S."/>
            <person name="Fukatsu T."/>
        </authorList>
    </citation>
    <scope>NUCLEOTIDE SEQUENCE [LARGE SCALE GENOMIC DNA]</scope>
    <source>
        <strain evidence="1 2">Ap-RA04</strain>
    </source>
</reference>